<keyword evidence="5" id="KW-0548">Nucleotidyltransferase</keyword>
<reference evidence="11 12" key="1">
    <citation type="submission" date="2023-02" db="EMBL/GenBank/DDBJ databases">
        <title>LHISI_Scaffold_Assembly.</title>
        <authorList>
            <person name="Stuart O.P."/>
            <person name="Cleave R."/>
            <person name="Magrath M.J.L."/>
            <person name="Mikheyev A.S."/>
        </authorList>
    </citation>
    <scope>NUCLEOTIDE SEQUENCE [LARGE SCALE GENOMIC DNA]</scope>
    <source>
        <strain evidence="11">Daus_M_001</strain>
        <tissue evidence="11">Leg muscle</tissue>
    </source>
</reference>
<keyword evidence="2 9" id="KW-0240">DNA-directed RNA polymerase</keyword>
<evidence type="ECO:0000256" key="3">
    <source>
        <dbReference type="ARBA" id="ARBA00022515"/>
    </source>
</evidence>
<evidence type="ECO:0000256" key="4">
    <source>
        <dbReference type="ARBA" id="ARBA00022679"/>
    </source>
</evidence>
<proteinExistence type="inferred from homology"/>
<evidence type="ECO:0000256" key="8">
    <source>
        <dbReference type="ARBA" id="ARBA00023163"/>
    </source>
</evidence>
<dbReference type="NCBIfam" id="TIGR00335">
    <property type="entry name" value="primase_sml"/>
    <property type="match status" value="1"/>
</dbReference>
<keyword evidence="7" id="KW-0479">Metal-binding</keyword>
<evidence type="ECO:0000313" key="11">
    <source>
        <dbReference type="EMBL" id="KAJ8879965.1"/>
    </source>
</evidence>
<evidence type="ECO:0000256" key="7">
    <source>
        <dbReference type="ARBA" id="ARBA00022723"/>
    </source>
</evidence>
<gene>
    <name evidence="11" type="ORF">PR048_020586</name>
</gene>
<keyword evidence="4 9" id="KW-0808">Transferase</keyword>
<dbReference type="SUPFAM" id="SSF56747">
    <property type="entry name" value="Prim-pol domain"/>
    <property type="match status" value="1"/>
</dbReference>
<evidence type="ECO:0000313" key="12">
    <source>
        <dbReference type="Proteomes" id="UP001159363"/>
    </source>
</evidence>
<comment type="similarity">
    <text evidence="1 9">Belongs to the eukaryotic-type primase small subunit family.</text>
</comment>
<evidence type="ECO:0000256" key="2">
    <source>
        <dbReference type="ARBA" id="ARBA00022478"/>
    </source>
</evidence>
<dbReference type="Pfam" id="PF01896">
    <property type="entry name" value="DNA_primase_S"/>
    <property type="match status" value="1"/>
</dbReference>
<dbReference type="InterPro" id="IPR002755">
    <property type="entry name" value="DNA_primase_S"/>
</dbReference>
<sequence>MDLRFPEVLPDLLPIYYKRLFPFGPFCRWLSYGNLKENYFKHREFSLTLADDVYLRFRSYANQDELAAEVQKRGPYKIDIGAVYSFRPKDHRTVQVFQPLERELVFDIDMTDYDEVRTCCSGADVCTKCWRFMTVACKVLDTALREDFGFEHLLWVFSGRRGVHCWVCDEAARKLDTSARAALAEYLQLVSGGVNQTKKVTLPGDKLHHSIKRAKGFIEQQFVTLVEEQDILGSPAALASVLALVTDAELRQELEKEAQRYSSSRERWDAIVRYIHTQQERGQLKRRQQFIVEEIMLQYSYPRLDINVTKGLNHLLKAPFCIHPKTGKVCMPFNPRSAEKFNPMTVPTIRLITSEVDAPNQTSMMQLIASQLNFTSFSEFESQRSSMSERVSTHRENLENREKSGRFKKHNVYKRDVVI</sequence>
<evidence type="ECO:0000256" key="1">
    <source>
        <dbReference type="ARBA" id="ARBA00009762"/>
    </source>
</evidence>
<dbReference type="InterPro" id="IPR014052">
    <property type="entry name" value="DNA_primase_ssu_euk/arc"/>
</dbReference>
<keyword evidence="12" id="KW-1185">Reference proteome</keyword>
<dbReference type="Gene3D" id="3.90.920.10">
    <property type="entry name" value="DNA primase, PRIM domain"/>
    <property type="match status" value="1"/>
</dbReference>
<dbReference type="CDD" id="cd04860">
    <property type="entry name" value="AE_Prim_S"/>
    <property type="match status" value="1"/>
</dbReference>
<name>A0ABQ9H6P5_9NEOP</name>
<comment type="caution">
    <text evidence="11">The sequence shown here is derived from an EMBL/GenBank/DDBJ whole genome shotgun (WGS) entry which is preliminary data.</text>
</comment>
<dbReference type="Proteomes" id="UP001159363">
    <property type="component" value="Chromosome 6"/>
</dbReference>
<dbReference type="EC" id="2.7.7.-" evidence="9"/>
<evidence type="ECO:0000256" key="6">
    <source>
        <dbReference type="ARBA" id="ARBA00022705"/>
    </source>
</evidence>
<keyword evidence="3 9" id="KW-0639">Primosome</keyword>
<dbReference type="PANTHER" id="PTHR10536">
    <property type="entry name" value="DNA PRIMASE SMALL SUBUNIT"/>
    <property type="match status" value="1"/>
</dbReference>
<dbReference type="EMBL" id="JARBHB010000007">
    <property type="protein sequence ID" value="KAJ8879965.1"/>
    <property type="molecule type" value="Genomic_DNA"/>
</dbReference>
<feature type="compositionally biased region" description="Basic and acidic residues" evidence="10">
    <location>
        <begin position="391"/>
        <end position="405"/>
    </location>
</feature>
<protein>
    <recommendedName>
        <fullName evidence="9">DNA primase</fullName>
        <ecNumber evidence="9">2.7.7.-</ecNumber>
    </recommendedName>
</protein>
<evidence type="ECO:0000256" key="10">
    <source>
        <dbReference type="SAM" id="MobiDB-lite"/>
    </source>
</evidence>
<organism evidence="11 12">
    <name type="scientific">Dryococelus australis</name>
    <dbReference type="NCBI Taxonomy" id="614101"/>
    <lineage>
        <taxon>Eukaryota</taxon>
        <taxon>Metazoa</taxon>
        <taxon>Ecdysozoa</taxon>
        <taxon>Arthropoda</taxon>
        <taxon>Hexapoda</taxon>
        <taxon>Insecta</taxon>
        <taxon>Pterygota</taxon>
        <taxon>Neoptera</taxon>
        <taxon>Polyneoptera</taxon>
        <taxon>Phasmatodea</taxon>
        <taxon>Verophasmatodea</taxon>
        <taxon>Anareolatae</taxon>
        <taxon>Phasmatidae</taxon>
        <taxon>Eurycanthinae</taxon>
        <taxon>Dryococelus</taxon>
    </lineage>
</organism>
<evidence type="ECO:0000256" key="5">
    <source>
        <dbReference type="ARBA" id="ARBA00022695"/>
    </source>
</evidence>
<keyword evidence="8" id="KW-0804">Transcription</keyword>
<keyword evidence="6 9" id="KW-0235">DNA replication</keyword>
<feature type="region of interest" description="Disordered" evidence="10">
    <location>
        <begin position="385"/>
        <end position="406"/>
    </location>
</feature>
<evidence type="ECO:0000256" key="9">
    <source>
        <dbReference type="RuleBase" id="RU003514"/>
    </source>
</evidence>
<accession>A0ABQ9H6P5</accession>